<evidence type="ECO:0000313" key="3">
    <source>
        <dbReference type="Proteomes" id="UP000198510"/>
    </source>
</evidence>
<dbReference type="AlphaFoldDB" id="A0A1G9DLA7"/>
<name>A0A1G9DLA7_9BACT</name>
<gene>
    <name evidence="2" type="ORF">SAMN05421823_103167</name>
</gene>
<protein>
    <submittedName>
        <fullName evidence="2">Uncharacterized protein</fullName>
    </submittedName>
</protein>
<sequence length="95" mass="11054">MAKRKPSKPKEDEKPRVHPDLEGFDININSLGEVTTSFDIDKINLFLNKHVDDKKLRDRNDVPGKDIEAEDEALHEEDDDELPPIDWENFEEDPD</sequence>
<evidence type="ECO:0000256" key="1">
    <source>
        <dbReference type="SAM" id="MobiDB-lite"/>
    </source>
</evidence>
<feature type="region of interest" description="Disordered" evidence="1">
    <location>
        <begin position="1"/>
        <end position="22"/>
    </location>
</feature>
<evidence type="ECO:0000313" key="2">
    <source>
        <dbReference type="EMBL" id="SDK64600.1"/>
    </source>
</evidence>
<dbReference type="EMBL" id="FNFO01000003">
    <property type="protein sequence ID" value="SDK64600.1"/>
    <property type="molecule type" value="Genomic_DNA"/>
</dbReference>
<keyword evidence="3" id="KW-1185">Reference proteome</keyword>
<dbReference type="STRING" id="1075417.SAMN05421823_103167"/>
<feature type="compositionally biased region" description="Basic and acidic residues" evidence="1">
    <location>
        <begin position="54"/>
        <end position="67"/>
    </location>
</feature>
<accession>A0A1G9DLA7</accession>
<proteinExistence type="predicted"/>
<dbReference type="Proteomes" id="UP000198510">
    <property type="component" value="Unassembled WGS sequence"/>
</dbReference>
<dbReference type="OrthoDB" id="982933at2"/>
<dbReference type="RefSeq" id="WP_089681127.1">
    <property type="nucleotide sequence ID" value="NZ_FNFO01000003.1"/>
</dbReference>
<feature type="region of interest" description="Disordered" evidence="1">
    <location>
        <begin position="54"/>
        <end position="95"/>
    </location>
</feature>
<organism evidence="2 3">
    <name type="scientific">Catalinimonas alkaloidigena</name>
    <dbReference type="NCBI Taxonomy" id="1075417"/>
    <lineage>
        <taxon>Bacteria</taxon>
        <taxon>Pseudomonadati</taxon>
        <taxon>Bacteroidota</taxon>
        <taxon>Cytophagia</taxon>
        <taxon>Cytophagales</taxon>
        <taxon>Catalimonadaceae</taxon>
        <taxon>Catalinimonas</taxon>
    </lineage>
</organism>
<reference evidence="2 3" key="1">
    <citation type="submission" date="2016-10" db="EMBL/GenBank/DDBJ databases">
        <authorList>
            <person name="de Groot N.N."/>
        </authorList>
    </citation>
    <scope>NUCLEOTIDE SEQUENCE [LARGE SCALE GENOMIC DNA]</scope>
    <source>
        <strain evidence="2 3">DSM 25186</strain>
    </source>
</reference>
<feature type="compositionally biased region" description="Acidic residues" evidence="1">
    <location>
        <begin position="68"/>
        <end position="95"/>
    </location>
</feature>
<feature type="compositionally biased region" description="Basic and acidic residues" evidence="1">
    <location>
        <begin position="8"/>
        <end position="21"/>
    </location>
</feature>